<feature type="compositionally biased region" description="Basic and acidic residues" evidence="1">
    <location>
        <begin position="65"/>
        <end position="74"/>
    </location>
</feature>
<dbReference type="OrthoDB" id="194358at2759"/>
<accession>A0A9W6WGH9</accession>
<dbReference type="AlphaFoldDB" id="A0A9W6WGH9"/>
<organism evidence="2 3">
    <name type="scientific">Phytophthora lilii</name>
    <dbReference type="NCBI Taxonomy" id="2077276"/>
    <lineage>
        <taxon>Eukaryota</taxon>
        <taxon>Sar</taxon>
        <taxon>Stramenopiles</taxon>
        <taxon>Oomycota</taxon>
        <taxon>Peronosporomycetes</taxon>
        <taxon>Peronosporales</taxon>
        <taxon>Peronosporaceae</taxon>
        <taxon>Phytophthora</taxon>
    </lineage>
</organism>
<proteinExistence type="predicted"/>
<evidence type="ECO:0000256" key="1">
    <source>
        <dbReference type="SAM" id="MobiDB-lite"/>
    </source>
</evidence>
<comment type="caution">
    <text evidence="2">The sequence shown here is derived from an EMBL/GenBank/DDBJ whole genome shotgun (WGS) entry which is preliminary data.</text>
</comment>
<dbReference type="Gene3D" id="1.25.40.20">
    <property type="entry name" value="Ankyrin repeat-containing domain"/>
    <property type="match status" value="1"/>
</dbReference>
<keyword evidence="3" id="KW-1185">Reference proteome</keyword>
<sequence>MSRHLIQHGALIDYQGEHGETALNTACELGQLDVVVVLDHEDHGNVNSRPLQLEERSSNAMKAEFSGDKKRSDGQNDMGKQSLAAVAMNEFLKRQQSERINYTLRNILAKQANVSKSAIQIFRQMPLHVSKFKAVL</sequence>
<gene>
    <name evidence="2" type="ORF">Plil01_000250500</name>
</gene>
<dbReference type="EMBL" id="BSXW01000089">
    <property type="protein sequence ID" value="GMF11834.1"/>
    <property type="molecule type" value="Genomic_DNA"/>
</dbReference>
<protein>
    <submittedName>
        <fullName evidence="2">Unnamed protein product</fullName>
    </submittedName>
</protein>
<name>A0A9W6WGH9_9STRA</name>
<dbReference type="Proteomes" id="UP001165083">
    <property type="component" value="Unassembled WGS sequence"/>
</dbReference>
<evidence type="ECO:0000313" key="3">
    <source>
        <dbReference type="Proteomes" id="UP001165083"/>
    </source>
</evidence>
<evidence type="ECO:0000313" key="2">
    <source>
        <dbReference type="EMBL" id="GMF11834.1"/>
    </source>
</evidence>
<dbReference type="InterPro" id="IPR036770">
    <property type="entry name" value="Ankyrin_rpt-contain_sf"/>
</dbReference>
<reference evidence="2" key="1">
    <citation type="submission" date="2023-04" db="EMBL/GenBank/DDBJ databases">
        <title>Phytophthora lilii NBRC 32176.</title>
        <authorList>
            <person name="Ichikawa N."/>
            <person name="Sato H."/>
            <person name="Tonouchi N."/>
        </authorList>
    </citation>
    <scope>NUCLEOTIDE SEQUENCE</scope>
    <source>
        <strain evidence="2">NBRC 32176</strain>
    </source>
</reference>
<feature type="region of interest" description="Disordered" evidence="1">
    <location>
        <begin position="44"/>
        <end position="78"/>
    </location>
</feature>
<dbReference type="SUPFAM" id="SSF48403">
    <property type="entry name" value="Ankyrin repeat"/>
    <property type="match status" value="1"/>
</dbReference>